<dbReference type="KEGG" id="vg:11107305"/>
<dbReference type="GO" id="GO:0085034">
    <property type="term" value="P:symbiont-mediated suppression of host NF-kappaB cascade"/>
    <property type="evidence" value="ECO:0007669"/>
    <property type="project" value="UniProtKB-KW"/>
</dbReference>
<evidence type="ECO:0000256" key="3">
    <source>
        <dbReference type="ARBA" id="ARBA00022518"/>
    </source>
</evidence>
<comment type="similarity">
    <text evidence="11">Belongs to the orthopoxvirus OPG038 family.</text>
</comment>
<keyword evidence="4" id="KW-0964">Secreted</keyword>
<organism evidence="16 17">
    <name type="scientific">Yokapox virus</name>
    <dbReference type="NCBI Taxonomy" id="1076255"/>
    <lineage>
        <taxon>Viruses</taxon>
        <taxon>Varidnaviria</taxon>
        <taxon>Bamfordvirae</taxon>
        <taxon>Nucleocytoviricota</taxon>
        <taxon>Pokkesviricetes</taxon>
        <taxon>Chitovirales</taxon>
        <taxon>Poxviridae</taxon>
        <taxon>Chordopoxvirinae</taxon>
        <taxon>Centapoxvirus</taxon>
        <taxon>Centapoxvirus yokapox</taxon>
    </lineage>
</organism>
<dbReference type="Pfam" id="PF04887">
    <property type="entry name" value="Pox_M2"/>
    <property type="match status" value="1"/>
</dbReference>
<evidence type="ECO:0000256" key="11">
    <source>
        <dbReference type="ARBA" id="ARBA00034764"/>
    </source>
</evidence>
<dbReference type="OrthoDB" id="10405at10239"/>
<name>G3EI62_9POXV</name>
<keyword evidence="6" id="KW-0732">Signal</keyword>
<reference evidence="16 17" key="1">
    <citation type="journal article" date="2011" name="J. Virol.">
        <title>The genome of yoka poxvirus.</title>
        <authorList>
            <person name="Zhao G."/>
            <person name="Droit L."/>
            <person name="Tesh R.B."/>
            <person name="Popov V.L."/>
            <person name="Little N.S."/>
            <person name="Upton C."/>
            <person name="Virgin H.W."/>
            <person name="Wang D."/>
        </authorList>
    </citation>
    <scope>NUCLEOTIDE SEQUENCE [LARGE SCALE GENOMIC DNA]</scope>
    <source>
        <strain evidence="16">DakArB 4268</strain>
    </source>
</reference>
<evidence type="ECO:0000313" key="16">
    <source>
        <dbReference type="EMBL" id="AEN03759.1"/>
    </source>
</evidence>
<evidence type="ECO:0000256" key="8">
    <source>
        <dbReference type="ARBA" id="ARBA00023180"/>
    </source>
</evidence>
<keyword evidence="5" id="KW-0945">Host-virus interaction</keyword>
<evidence type="ECO:0000256" key="4">
    <source>
        <dbReference type="ARBA" id="ARBA00022525"/>
    </source>
</evidence>
<evidence type="ECO:0000256" key="9">
    <source>
        <dbReference type="ARBA" id="ARBA00023184"/>
    </source>
</evidence>
<comment type="subunit">
    <text evidence="12">Homooligomer. Interacts with host CD80 and CD86 when secreted.</text>
</comment>
<comment type="subcellular location">
    <subcellularLocation>
        <location evidence="1">Host endoplasmic reticulum</location>
    </subcellularLocation>
    <subcellularLocation>
        <location evidence="2">Secreted</location>
    </subcellularLocation>
</comment>
<evidence type="ECO:0000256" key="12">
    <source>
        <dbReference type="ARBA" id="ARBA00034797"/>
    </source>
</evidence>
<keyword evidence="9" id="KW-1038">Host endoplasmic reticulum</keyword>
<keyword evidence="7" id="KW-1100">Inhibition of host NF-kappa-B by virus</keyword>
<keyword evidence="3" id="KW-0244">Early protein</keyword>
<sequence length="221" mass="25521">MNKNILPLLMCILSVCYCVETSYKPLQCQVRDPRYWYLAAELTIGLNYNITSTIQGECHMEYNYIDRNARITLTGYGLRITMDIINTDQRFVGAAEGIGENNKLSVLLFTTEKLYKISHNISLTITCLEYNCGNTWYKNNKLSEAIHHRSVCDITINGSCVRCVSIFMDPLNTHSFYYQGKYITNNYEYNQRGTYGVAFGDDTIACLTNIDKIRYDICYRQ</sequence>
<dbReference type="GO" id="GO:0005576">
    <property type="term" value="C:extracellular region"/>
    <property type="evidence" value="ECO:0007669"/>
    <property type="project" value="UniProtKB-SubCell"/>
</dbReference>
<dbReference type="GeneID" id="11107305"/>
<evidence type="ECO:0000256" key="2">
    <source>
        <dbReference type="ARBA" id="ARBA00004613"/>
    </source>
</evidence>
<evidence type="ECO:0000256" key="10">
    <source>
        <dbReference type="ARBA" id="ARBA00023280"/>
    </source>
</evidence>
<keyword evidence="17" id="KW-1185">Reference proteome</keyword>
<proteinExistence type="inferred from homology"/>
<dbReference type="InterPro" id="IPR006971">
    <property type="entry name" value="Poxvirus_M2"/>
</dbReference>
<evidence type="ECO:0000256" key="14">
    <source>
        <dbReference type="ARBA" id="ARBA00034914"/>
    </source>
</evidence>
<evidence type="ECO:0000256" key="5">
    <source>
        <dbReference type="ARBA" id="ARBA00022581"/>
    </source>
</evidence>
<accession>G3EI62</accession>
<evidence type="ECO:0000256" key="7">
    <source>
        <dbReference type="ARBA" id="ARBA00022863"/>
    </source>
</evidence>
<evidence type="ECO:0000256" key="15">
    <source>
        <dbReference type="ARBA" id="ARBA00045309"/>
    </source>
</evidence>
<evidence type="ECO:0000256" key="6">
    <source>
        <dbReference type="ARBA" id="ARBA00022729"/>
    </source>
</evidence>
<keyword evidence="10" id="KW-0899">Viral immunoevasion</keyword>
<dbReference type="EMBL" id="HQ849551">
    <property type="protein sequence ID" value="AEN03759.1"/>
    <property type="molecule type" value="Genomic_DNA"/>
</dbReference>
<dbReference type="GO" id="GO:0044165">
    <property type="term" value="C:host cell endoplasmic reticulum"/>
    <property type="evidence" value="ECO:0007669"/>
    <property type="project" value="UniProtKB-SubCell"/>
</dbReference>
<dbReference type="Proteomes" id="UP000164653">
    <property type="component" value="Segment"/>
</dbReference>
<protein>
    <recommendedName>
        <fullName evidence="13">Early protein OPG038</fullName>
    </recommendedName>
    <alternativeName>
        <fullName evidence="14">Protein M2</fullName>
    </alternativeName>
</protein>
<keyword evidence="8" id="KW-0325">Glycoprotein</keyword>
<dbReference type="RefSeq" id="YP_004821523.1">
    <property type="nucleotide sequence ID" value="NC_015960.1"/>
</dbReference>
<evidence type="ECO:0000313" key="17">
    <source>
        <dbReference type="Proteomes" id="UP000164653"/>
    </source>
</evidence>
<gene>
    <name evidence="16" type="ORF">YKV170</name>
</gene>
<dbReference type="PIRSF" id="PIRSF015982">
    <property type="entry name" value="VAC_M2L"/>
    <property type="match status" value="1"/>
</dbReference>
<evidence type="ECO:0000256" key="13">
    <source>
        <dbReference type="ARBA" id="ARBA00034839"/>
    </source>
</evidence>
<evidence type="ECO:0000256" key="1">
    <source>
        <dbReference type="ARBA" id="ARBA00004354"/>
    </source>
</evidence>
<comment type="function">
    <text evidence="15">Plays a role in immune evasion. When secreted, inhibits T-cell activation by preventing the binding of host CD80 and CD86 to soluble CTLA4 and CD28. In the infected cell, may inhibits host NF kappa B activation.</text>
</comment>